<evidence type="ECO:0000259" key="1">
    <source>
        <dbReference type="PROSITE" id="PS50006"/>
    </source>
</evidence>
<dbReference type="Gene3D" id="2.60.200.20">
    <property type="match status" value="1"/>
</dbReference>
<dbReference type="HOGENOM" id="CLU_064975_0_0_1"/>
<dbReference type="CDD" id="cd00060">
    <property type="entry name" value="FHA"/>
    <property type="match status" value="1"/>
</dbReference>
<dbReference type="Proteomes" id="UP000029964">
    <property type="component" value="Unassembled WGS sequence"/>
</dbReference>
<protein>
    <recommendedName>
        <fullName evidence="1">FHA domain-containing protein</fullName>
    </recommendedName>
</protein>
<evidence type="ECO:0000313" key="2">
    <source>
        <dbReference type="EMBL" id="KFH46682.1"/>
    </source>
</evidence>
<sequence length="245" mass="27413">MASHENVIAWLVPTARGTSADKATHMPENMFRTVPTTSSPYLTSRLPNLIASRPQNAIVVSFDQTPKRPGRFVLGTDPRCCDIILPAMPGVARQHCSLSFDSESRLILQDTSAQGTQVWYDWESIGDRTDHTWVLRSAPGTTQRITVDIQGLRFQVVPNDDYPGRDARTYEEKVDAFCRQPERTEGLTDGWDRASVAPVLPLFAAEPLFRHIFVKGLGGADEQTRGEIYLWDMARPWEPMVKAAA</sequence>
<evidence type="ECO:0000313" key="3">
    <source>
        <dbReference type="Proteomes" id="UP000029964"/>
    </source>
</evidence>
<name>A0A086TBF0_HAPC1</name>
<dbReference type="SUPFAM" id="SSF49879">
    <property type="entry name" value="SMAD/FHA domain"/>
    <property type="match status" value="1"/>
</dbReference>
<dbReference type="InterPro" id="IPR000253">
    <property type="entry name" value="FHA_dom"/>
</dbReference>
<reference evidence="3" key="1">
    <citation type="journal article" date="2014" name="Genome Announc.">
        <title>Genome sequence and annotation of Acremonium chrysogenum, producer of the beta-lactam antibiotic cephalosporin C.</title>
        <authorList>
            <person name="Terfehr D."/>
            <person name="Dahlmann T.A."/>
            <person name="Specht T."/>
            <person name="Zadra I."/>
            <person name="Kuernsteiner H."/>
            <person name="Kueck U."/>
        </authorList>
    </citation>
    <scope>NUCLEOTIDE SEQUENCE [LARGE SCALE GENOMIC DNA]</scope>
    <source>
        <strain evidence="3">ATCC 11550 / CBS 779.69 / DSM 880 / IAM 14645 / JCM 23072 / IMI 49137</strain>
    </source>
</reference>
<dbReference type="InterPro" id="IPR008984">
    <property type="entry name" value="SMAD_FHA_dom_sf"/>
</dbReference>
<proteinExistence type="predicted"/>
<dbReference type="AlphaFoldDB" id="A0A086TBF0"/>
<dbReference type="STRING" id="857340.A0A086TBF0"/>
<comment type="caution">
    <text evidence="2">The sequence shown here is derived from an EMBL/GenBank/DDBJ whole genome shotgun (WGS) entry which is preliminary data.</text>
</comment>
<organism evidence="2 3">
    <name type="scientific">Hapsidospora chrysogenum (strain ATCC 11550 / CBS 779.69 / DSM 880 / IAM 14645 / JCM 23072 / IMI 49137)</name>
    <name type="common">Acremonium chrysogenum</name>
    <dbReference type="NCBI Taxonomy" id="857340"/>
    <lineage>
        <taxon>Eukaryota</taxon>
        <taxon>Fungi</taxon>
        <taxon>Dikarya</taxon>
        <taxon>Ascomycota</taxon>
        <taxon>Pezizomycotina</taxon>
        <taxon>Sordariomycetes</taxon>
        <taxon>Hypocreomycetidae</taxon>
        <taxon>Hypocreales</taxon>
        <taxon>Bionectriaceae</taxon>
        <taxon>Hapsidospora</taxon>
    </lineage>
</organism>
<gene>
    <name evidence="2" type="ORF">ACRE_024830</name>
</gene>
<dbReference type="Pfam" id="PF00498">
    <property type="entry name" value="FHA"/>
    <property type="match status" value="1"/>
</dbReference>
<keyword evidence="3" id="KW-1185">Reference proteome</keyword>
<dbReference type="EMBL" id="JPKY01000017">
    <property type="protein sequence ID" value="KFH46682.1"/>
    <property type="molecule type" value="Genomic_DNA"/>
</dbReference>
<dbReference type="OrthoDB" id="10252171at2759"/>
<accession>A0A086TBF0</accession>
<dbReference type="PROSITE" id="PS50006">
    <property type="entry name" value="FHA_DOMAIN"/>
    <property type="match status" value="1"/>
</dbReference>
<feature type="domain" description="FHA" evidence="1">
    <location>
        <begin position="72"/>
        <end position="118"/>
    </location>
</feature>